<feature type="region of interest" description="Disordered" evidence="6">
    <location>
        <begin position="105"/>
        <end position="168"/>
    </location>
</feature>
<keyword evidence="2" id="KW-0805">Transcription regulation</keyword>
<name>A0AAN9E5T3_CROPI</name>
<feature type="domain" description="WRKY" evidence="7">
    <location>
        <begin position="186"/>
        <end position="216"/>
    </location>
</feature>
<evidence type="ECO:0000313" key="8">
    <source>
        <dbReference type="EMBL" id="KAK7246251.1"/>
    </source>
</evidence>
<dbReference type="PROSITE" id="PS50811">
    <property type="entry name" value="WRKY"/>
    <property type="match status" value="1"/>
</dbReference>
<dbReference type="GO" id="GO:0005634">
    <property type="term" value="C:nucleus"/>
    <property type="evidence" value="ECO:0007669"/>
    <property type="project" value="UniProtKB-SubCell"/>
</dbReference>
<dbReference type="EMBL" id="JAYWIO010000008">
    <property type="protein sequence ID" value="KAK7246251.1"/>
    <property type="molecule type" value="Genomic_DNA"/>
</dbReference>
<proteinExistence type="predicted"/>
<reference evidence="8 9" key="1">
    <citation type="submission" date="2024-01" db="EMBL/GenBank/DDBJ databases">
        <title>The genomes of 5 underutilized Papilionoideae crops provide insights into root nodulation and disease resistanc.</title>
        <authorList>
            <person name="Yuan L."/>
        </authorList>
    </citation>
    <scope>NUCLEOTIDE SEQUENCE [LARGE SCALE GENOMIC DNA]</scope>
    <source>
        <strain evidence="8">ZHUSHIDOU_FW_LH</strain>
        <tissue evidence="8">Leaf</tissue>
    </source>
</reference>
<comment type="caution">
    <text evidence="8">The sequence shown here is derived from an EMBL/GenBank/DDBJ whole genome shotgun (WGS) entry which is preliminary data.</text>
</comment>
<protein>
    <recommendedName>
        <fullName evidence="7">WRKY domain-containing protein</fullName>
    </recommendedName>
</protein>
<feature type="compositionally biased region" description="Polar residues" evidence="6">
    <location>
        <begin position="118"/>
        <end position="137"/>
    </location>
</feature>
<dbReference type="GO" id="GO:0043565">
    <property type="term" value="F:sequence-specific DNA binding"/>
    <property type="evidence" value="ECO:0007669"/>
    <property type="project" value="InterPro"/>
</dbReference>
<keyword evidence="5" id="KW-0539">Nucleus</keyword>
<evidence type="ECO:0000256" key="2">
    <source>
        <dbReference type="ARBA" id="ARBA00023015"/>
    </source>
</evidence>
<comment type="subcellular location">
    <subcellularLocation>
        <location evidence="1">Nucleus</location>
    </subcellularLocation>
</comment>
<evidence type="ECO:0000313" key="9">
    <source>
        <dbReference type="Proteomes" id="UP001372338"/>
    </source>
</evidence>
<dbReference type="GO" id="GO:0003700">
    <property type="term" value="F:DNA-binding transcription factor activity"/>
    <property type="evidence" value="ECO:0007669"/>
    <property type="project" value="InterPro"/>
</dbReference>
<dbReference type="Proteomes" id="UP001372338">
    <property type="component" value="Unassembled WGS sequence"/>
</dbReference>
<evidence type="ECO:0000256" key="5">
    <source>
        <dbReference type="ARBA" id="ARBA00023242"/>
    </source>
</evidence>
<accession>A0AAN9E5T3</accession>
<dbReference type="InterPro" id="IPR003657">
    <property type="entry name" value="WRKY_dom"/>
</dbReference>
<dbReference type="Gene3D" id="2.20.25.80">
    <property type="entry name" value="WRKY domain"/>
    <property type="match status" value="1"/>
</dbReference>
<evidence type="ECO:0000256" key="4">
    <source>
        <dbReference type="ARBA" id="ARBA00023163"/>
    </source>
</evidence>
<keyword evidence="3" id="KW-0238">DNA-binding</keyword>
<dbReference type="Pfam" id="PF03106">
    <property type="entry name" value="WRKY"/>
    <property type="match status" value="1"/>
</dbReference>
<sequence>MKTQTSSLVSLMDTKKREWLQQQLHNSSASSSSSTAGSSFPRQIPITTTTITNNNSLVLPSQLEEAAPTNPTFNNNMSHSTSLNNHSPLADDHWIADFDFNEDTTGASGSSKVHGPSKVTTTQLESINSSTHASVNNKMKEPLRSNVEQENSVSPVEATDGKARKQKGPIHTFITETPMDDNLDDGCGVRKKVMRSSANNSNVITTYLGKHNHDPPKGSRPISYRFMHDAGAGASAGAGGRSSGRAGGLLSLPHMENPVVDYQFQNASVQQQQPSLFIDNNNDSTLPIRDYVMNSMMQFNGGGFANSSTHDNIPNPPLQEHDENNGGGGAFASSSAYVTSHTNPPPPVSNYVMNSPPPPQPSFNGVVVQEYGENHGGGFAPLPDFSNPPMIFIPNPPLLNVNYANSEDQHGGDLPPLPAEISNPPLNVNYTNSEPMFGGGVAHQGHEEDQHGGGLPPLPDAISYPPLNGNCMSSEDWFGGFAQEHGGGFEPSSITLIDNEDIMRNTGLLEDIVMSTKLTRRENN</sequence>
<dbReference type="SMART" id="SM00774">
    <property type="entry name" value="WRKY"/>
    <property type="match status" value="1"/>
</dbReference>
<keyword evidence="4" id="KW-0804">Transcription</keyword>
<gene>
    <name evidence="8" type="ORF">RIF29_41113</name>
</gene>
<evidence type="ECO:0000256" key="1">
    <source>
        <dbReference type="ARBA" id="ARBA00004123"/>
    </source>
</evidence>
<dbReference type="SUPFAM" id="SSF118290">
    <property type="entry name" value="WRKY DNA-binding domain"/>
    <property type="match status" value="1"/>
</dbReference>
<dbReference type="AlphaFoldDB" id="A0AAN9E5T3"/>
<feature type="compositionally biased region" description="Polar residues" evidence="6">
    <location>
        <begin position="69"/>
        <end position="85"/>
    </location>
</feature>
<keyword evidence="9" id="KW-1185">Reference proteome</keyword>
<dbReference type="InterPro" id="IPR036576">
    <property type="entry name" value="WRKY_dom_sf"/>
</dbReference>
<feature type="region of interest" description="Disordered" evidence="6">
    <location>
        <begin position="66"/>
        <end position="85"/>
    </location>
</feature>
<evidence type="ECO:0000256" key="6">
    <source>
        <dbReference type="SAM" id="MobiDB-lite"/>
    </source>
</evidence>
<feature type="compositionally biased region" description="Low complexity" evidence="6">
    <location>
        <begin position="27"/>
        <end position="42"/>
    </location>
</feature>
<evidence type="ECO:0000259" key="7">
    <source>
        <dbReference type="PROSITE" id="PS50811"/>
    </source>
</evidence>
<feature type="region of interest" description="Disordered" evidence="6">
    <location>
        <begin position="309"/>
        <end position="357"/>
    </location>
</feature>
<feature type="region of interest" description="Disordered" evidence="6">
    <location>
        <begin position="22"/>
        <end position="42"/>
    </location>
</feature>
<organism evidence="8 9">
    <name type="scientific">Crotalaria pallida</name>
    <name type="common">Smooth rattlebox</name>
    <name type="synonym">Crotalaria striata</name>
    <dbReference type="NCBI Taxonomy" id="3830"/>
    <lineage>
        <taxon>Eukaryota</taxon>
        <taxon>Viridiplantae</taxon>
        <taxon>Streptophyta</taxon>
        <taxon>Embryophyta</taxon>
        <taxon>Tracheophyta</taxon>
        <taxon>Spermatophyta</taxon>
        <taxon>Magnoliopsida</taxon>
        <taxon>eudicotyledons</taxon>
        <taxon>Gunneridae</taxon>
        <taxon>Pentapetalae</taxon>
        <taxon>rosids</taxon>
        <taxon>fabids</taxon>
        <taxon>Fabales</taxon>
        <taxon>Fabaceae</taxon>
        <taxon>Papilionoideae</taxon>
        <taxon>50 kb inversion clade</taxon>
        <taxon>genistoids sensu lato</taxon>
        <taxon>core genistoids</taxon>
        <taxon>Crotalarieae</taxon>
        <taxon>Crotalaria</taxon>
    </lineage>
</organism>
<evidence type="ECO:0000256" key="3">
    <source>
        <dbReference type="ARBA" id="ARBA00023125"/>
    </source>
</evidence>